<sequence>MPPTEASPCCTRVFVTSLSGCLISVQRRVDNSTRFDRSWAEYAAGFGPGPHSNHWIGLRSLNSLTWPSGRQLRIRMRLWNDTEYWANYSSFSVDSEDNKFQASISGFSGSSGLGDCMGHCNGMNFSTFDSDNDISSGSCSALYKGGWWYGSCHCTNPNGLYFYSPTALNTAPVYAKSVCWSNPFGYYYSMKEFEMLLL</sequence>
<reference evidence="3" key="1">
    <citation type="submission" date="2016-11" db="UniProtKB">
        <authorList>
            <consortium name="WormBaseParasite"/>
        </authorList>
    </citation>
    <scope>IDENTIFICATION</scope>
</reference>
<proteinExistence type="predicted"/>
<organism evidence="2 3">
    <name type="scientific">Macrostomum lignano</name>
    <dbReference type="NCBI Taxonomy" id="282301"/>
    <lineage>
        <taxon>Eukaryota</taxon>
        <taxon>Metazoa</taxon>
        <taxon>Spiralia</taxon>
        <taxon>Lophotrochozoa</taxon>
        <taxon>Platyhelminthes</taxon>
        <taxon>Rhabditophora</taxon>
        <taxon>Macrostomorpha</taxon>
        <taxon>Macrostomida</taxon>
        <taxon>Macrostomidae</taxon>
        <taxon>Macrostomum</taxon>
    </lineage>
</organism>
<dbReference type="InterPro" id="IPR002181">
    <property type="entry name" value="Fibrinogen_a/b/g_C_dom"/>
</dbReference>
<protein>
    <submittedName>
        <fullName evidence="3">Fibrinogen C-terminal domain-containing protein</fullName>
    </submittedName>
</protein>
<dbReference type="WBParaSite" id="maker-uti_cns_0002490-snap-gene-0.8-mRNA-1">
    <property type="protein sequence ID" value="maker-uti_cns_0002490-snap-gene-0.8-mRNA-1"/>
    <property type="gene ID" value="maker-uti_cns_0002490-snap-gene-0.8"/>
</dbReference>
<dbReference type="PANTHER" id="PTHR19143">
    <property type="entry name" value="FIBRINOGEN/TENASCIN/ANGIOPOEITIN"/>
    <property type="match status" value="1"/>
</dbReference>
<evidence type="ECO:0000259" key="1">
    <source>
        <dbReference type="PROSITE" id="PS51406"/>
    </source>
</evidence>
<dbReference type="PROSITE" id="PS51406">
    <property type="entry name" value="FIBRINOGEN_C_2"/>
    <property type="match status" value="1"/>
</dbReference>
<dbReference type="Pfam" id="PF00147">
    <property type="entry name" value="Fibrinogen_C"/>
    <property type="match status" value="1"/>
</dbReference>
<dbReference type="InterPro" id="IPR014716">
    <property type="entry name" value="Fibrinogen_a/b/g_C_1"/>
</dbReference>
<dbReference type="AlphaFoldDB" id="A0A1I8GNS3"/>
<dbReference type="SMART" id="SM00186">
    <property type="entry name" value="FBG"/>
    <property type="match status" value="1"/>
</dbReference>
<name>A0A1I8GNS3_9PLAT</name>
<evidence type="ECO:0000313" key="3">
    <source>
        <dbReference type="WBParaSite" id="maker-uti_cns_0002490-snap-gene-0.8-mRNA-1"/>
    </source>
</evidence>
<dbReference type="SUPFAM" id="SSF56496">
    <property type="entry name" value="Fibrinogen C-terminal domain-like"/>
    <property type="match status" value="1"/>
</dbReference>
<keyword evidence="2" id="KW-1185">Reference proteome</keyword>
<dbReference type="GO" id="GO:0005615">
    <property type="term" value="C:extracellular space"/>
    <property type="evidence" value="ECO:0007669"/>
    <property type="project" value="TreeGrafter"/>
</dbReference>
<dbReference type="InterPro" id="IPR050373">
    <property type="entry name" value="Fibrinogen_C-term_domain"/>
</dbReference>
<feature type="domain" description="Fibrinogen C-terminal" evidence="1">
    <location>
        <begin position="1"/>
        <end position="198"/>
    </location>
</feature>
<evidence type="ECO:0000313" key="2">
    <source>
        <dbReference type="Proteomes" id="UP000095280"/>
    </source>
</evidence>
<dbReference type="InterPro" id="IPR036056">
    <property type="entry name" value="Fibrinogen-like_C"/>
</dbReference>
<dbReference type="Proteomes" id="UP000095280">
    <property type="component" value="Unplaced"/>
</dbReference>
<dbReference type="Gene3D" id="3.90.215.10">
    <property type="entry name" value="Gamma Fibrinogen, chain A, domain 1"/>
    <property type="match status" value="1"/>
</dbReference>
<accession>A0A1I8GNS3</accession>